<evidence type="ECO:0000313" key="4">
    <source>
        <dbReference type="Proteomes" id="UP000289738"/>
    </source>
</evidence>
<feature type="compositionally biased region" description="Low complexity" evidence="1">
    <location>
        <begin position="306"/>
        <end position="318"/>
    </location>
</feature>
<sequence length="416" mass="46539">MRKKLLIAAAARLSFRSIQKPPSFDVSNSVGPLYVQSCGWSYAASVSSDMPNARKGRKKIRQCERRAMVESYVNKYRTINAGKFPTTKDVQRQVGGGFYFVREIIQELEYKSRTNSSKEMDENLLEQKKFNESKLQITVARKVSSDNTGSAKERTAQDDSQSIGLDEREIINAGCDHLKVNRQSRTSYEAEIIHAPDAPTSQLLQERRKSPSSPSSDNNGNVYDKAEGHVSEFVETENHQVVEERCIGKEGYEKRGKAPSGDIYGETSHSTLQVPKDVRSGNDMPSYSSASVTPERHQLNEETEDVSASSVKKSSSSHSKARSHDSEFVDMEKHPILEEKSFRKAGYETKEQSAVKDDLGIPNHKLEQSQGSSEFNESKINSDNRETSGVLASKKPTLWGNLKSLANGIINIWKKF</sequence>
<feature type="compositionally biased region" description="Polar residues" evidence="1">
    <location>
        <begin position="283"/>
        <end position="292"/>
    </location>
</feature>
<evidence type="ECO:0000259" key="2">
    <source>
        <dbReference type="Pfam" id="PF25896"/>
    </source>
</evidence>
<dbReference type="PANTHER" id="PTHR34568">
    <property type="entry name" value="RRM DOMAIN-CONTAINING PROTEIN"/>
    <property type="match status" value="1"/>
</dbReference>
<proteinExistence type="predicted"/>
<organism evidence="3 4">
    <name type="scientific">Arachis hypogaea</name>
    <name type="common">Peanut</name>
    <dbReference type="NCBI Taxonomy" id="3818"/>
    <lineage>
        <taxon>Eukaryota</taxon>
        <taxon>Viridiplantae</taxon>
        <taxon>Streptophyta</taxon>
        <taxon>Embryophyta</taxon>
        <taxon>Tracheophyta</taxon>
        <taxon>Spermatophyta</taxon>
        <taxon>Magnoliopsida</taxon>
        <taxon>eudicotyledons</taxon>
        <taxon>Gunneridae</taxon>
        <taxon>Pentapetalae</taxon>
        <taxon>rosids</taxon>
        <taxon>fabids</taxon>
        <taxon>Fabales</taxon>
        <taxon>Fabaceae</taxon>
        <taxon>Papilionoideae</taxon>
        <taxon>50 kb inversion clade</taxon>
        <taxon>dalbergioids sensu lato</taxon>
        <taxon>Dalbergieae</taxon>
        <taxon>Pterocarpus clade</taxon>
        <taxon>Arachis</taxon>
    </lineage>
</organism>
<dbReference type="PANTHER" id="PTHR34568:SF4">
    <property type="entry name" value="OS02G0638000 PROTEIN"/>
    <property type="match status" value="1"/>
</dbReference>
<dbReference type="InterPro" id="IPR058941">
    <property type="entry name" value="HTH_AT3G52170-like"/>
</dbReference>
<feature type="region of interest" description="Disordered" evidence="1">
    <location>
        <begin position="193"/>
        <end position="224"/>
    </location>
</feature>
<gene>
    <name evidence="3" type="ORF">Ahy_B05g074301</name>
</gene>
<evidence type="ECO:0000313" key="3">
    <source>
        <dbReference type="EMBL" id="RYR06977.1"/>
    </source>
</evidence>
<keyword evidence="4" id="KW-1185">Reference proteome</keyword>
<feature type="region of interest" description="Disordered" evidence="1">
    <location>
        <begin position="342"/>
        <end position="388"/>
    </location>
</feature>
<comment type="caution">
    <text evidence="3">The sequence shown here is derived from an EMBL/GenBank/DDBJ whole genome shotgun (WGS) entry which is preliminary data.</text>
</comment>
<feature type="compositionally biased region" description="Basic and acidic residues" evidence="1">
    <location>
        <begin position="376"/>
        <end position="386"/>
    </location>
</feature>
<protein>
    <recommendedName>
        <fullName evidence="2">AT3G52170-like helix-turn-helix domain-containing protein</fullName>
    </recommendedName>
</protein>
<dbReference type="Gramene" id="arahy.Tifrunner.gnm2.ann2.Ah15g506000.1">
    <property type="protein sequence ID" value="arahy.Tifrunner.gnm2.ann2.Ah15g506000.1-CDS"/>
    <property type="gene ID" value="arahy.Tifrunner.gnm2.ann2.Ah15g506000"/>
</dbReference>
<accession>A0A444YYF5</accession>
<evidence type="ECO:0000256" key="1">
    <source>
        <dbReference type="SAM" id="MobiDB-lite"/>
    </source>
</evidence>
<feature type="domain" description="AT3G52170-like helix-turn-helix" evidence="2">
    <location>
        <begin position="63"/>
        <end position="110"/>
    </location>
</feature>
<dbReference type="Pfam" id="PF25896">
    <property type="entry name" value="HTH_AT3G52170"/>
    <property type="match status" value="1"/>
</dbReference>
<dbReference type="AlphaFoldDB" id="A0A444YYF5"/>
<dbReference type="Proteomes" id="UP000289738">
    <property type="component" value="Chromosome B05"/>
</dbReference>
<name>A0A444YYF5_ARAHY</name>
<reference evidence="3 4" key="1">
    <citation type="submission" date="2019-01" db="EMBL/GenBank/DDBJ databases">
        <title>Sequencing of cultivated peanut Arachis hypogaea provides insights into genome evolution and oil improvement.</title>
        <authorList>
            <person name="Chen X."/>
        </authorList>
    </citation>
    <scope>NUCLEOTIDE SEQUENCE [LARGE SCALE GENOMIC DNA]</scope>
    <source>
        <strain evidence="4">cv. Fuhuasheng</strain>
        <tissue evidence="3">Leaves</tissue>
    </source>
</reference>
<dbReference type="OrthoDB" id="1930826at2759"/>
<dbReference type="InterPro" id="IPR058942">
    <property type="entry name" value="AT3G52170-like"/>
</dbReference>
<feature type="region of interest" description="Disordered" evidence="1">
    <location>
        <begin position="141"/>
        <end position="165"/>
    </location>
</feature>
<feature type="compositionally biased region" description="Basic and acidic residues" evidence="1">
    <location>
        <begin position="342"/>
        <end position="367"/>
    </location>
</feature>
<dbReference type="EMBL" id="SDMP01000015">
    <property type="protein sequence ID" value="RYR06977.1"/>
    <property type="molecule type" value="Genomic_DNA"/>
</dbReference>
<feature type="region of interest" description="Disordered" evidence="1">
    <location>
        <begin position="252"/>
        <end position="328"/>
    </location>
</feature>